<keyword evidence="7" id="KW-0677">Repeat</keyword>
<organism evidence="12 13">
    <name type="scientific">Candida metapsilosis</name>
    <dbReference type="NCBI Taxonomy" id="273372"/>
    <lineage>
        <taxon>Eukaryota</taxon>
        <taxon>Fungi</taxon>
        <taxon>Dikarya</taxon>
        <taxon>Ascomycota</taxon>
        <taxon>Saccharomycotina</taxon>
        <taxon>Pichiomycetes</taxon>
        <taxon>Debaryomycetaceae</taxon>
        <taxon>Candida/Lodderomyces clade</taxon>
        <taxon>Candida</taxon>
    </lineage>
</organism>
<evidence type="ECO:0000256" key="7">
    <source>
        <dbReference type="ARBA" id="ARBA00022737"/>
    </source>
</evidence>
<keyword evidence="9 10" id="KW-0472">Membrane</keyword>
<dbReference type="PROSITE" id="PS50920">
    <property type="entry name" value="SOLCAR"/>
    <property type="match status" value="3"/>
</dbReference>
<dbReference type="OrthoDB" id="428293at2759"/>
<dbReference type="InterPro" id="IPR023395">
    <property type="entry name" value="MCP_dom_sf"/>
</dbReference>
<dbReference type="GO" id="GO:0006862">
    <property type="term" value="P:nucleotide transport"/>
    <property type="evidence" value="ECO:0007669"/>
    <property type="project" value="InterPro"/>
</dbReference>
<evidence type="ECO:0000256" key="3">
    <source>
        <dbReference type="ARBA" id="ARBA00006375"/>
    </source>
</evidence>
<dbReference type="InterPro" id="IPR044712">
    <property type="entry name" value="SLC25A32-like"/>
</dbReference>
<comment type="similarity">
    <text evidence="3 11">Belongs to the mitochondrial carrier (TC 2.A.29) family.</text>
</comment>
<keyword evidence="13" id="KW-1185">Reference proteome</keyword>
<evidence type="ECO:0000256" key="1">
    <source>
        <dbReference type="ARBA" id="ARBA00002238"/>
    </source>
</evidence>
<evidence type="ECO:0000256" key="6">
    <source>
        <dbReference type="ARBA" id="ARBA00022692"/>
    </source>
</evidence>
<feature type="repeat" description="Solcar" evidence="10">
    <location>
        <begin position="264"/>
        <end position="350"/>
    </location>
</feature>
<dbReference type="AlphaFoldDB" id="A0A8H8DBQ8"/>
<dbReference type="RefSeq" id="XP_067547127.1">
    <property type="nucleotide sequence ID" value="XM_067693402.1"/>
</dbReference>
<comment type="function">
    <text evidence="1">Mitochondrial transporter that mediates uptake of thiamine pyrophosphate (ThPP) into mitochondria.</text>
</comment>
<dbReference type="EMBL" id="JAEOAQ010000006">
    <property type="protein sequence ID" value="KAG5418011.1"/>
    <property type="molecule type" value="Genomic_DNA"/>
</dbReference>
<feature type="repeat" description="Solcar" evidence="10">
    <location>
        <begin position="154"/>
        <end position="241"/>
    </location>
</feature>
<proteinExistence type="inferred from homology"/>
<sequence length="353" mass="39232">MKKEDVENDDSVFKQFTNIPRFSSRQVESIAGLSAGFATTIITHPLDIIKIRLQLAHTVVAKDAKDAAAAATTKHNKPFQSIVNIIRQINQNARSSAKQASLRSNSVSLRQPVGFNYLIQYYRGLAPNLIGNVSAWGCYFALYAEFKDYINTSNLTIDYFASSSLAGITTSISTNPIWVLKTRITAKGKNDEGAYKSIIDGIRTMVRNEGIASFWKGSIPSMFQVFQASLQITIYDHLKNYLYKTRAPTEDVPDPVVGAVATSLSTTQYLYTSATSKIISTLIMYPTQVVKSRLQNNSQSRHTSIMQVVRNLYFHEGGVAAFYKGLSANIVRVVPATCITFVVYEHVKRILID</sequence>
<evidence type="ECO:0000256" key="9">
    <source>
        <dbReference type="ARBA" id="ARBA00023136"/>
    </source>
</evidence>
<feature type="repeat" description="Solcar" evidence="10">
    <location>
        <begin position="23"/>
        <end position="149"/>
    </location>
</feature>
<keyword evidence="6 10" id="KW-0812">Transmembrane</keyword>
<reference evidence="12 13" key="1">
    <citation type="submission" date="2020-12" db="EMBL/GenBank/DDBJ databases">
        <title>Effect of drift, selection, and recombination on the evolution of hybrid genomes in Candida yeast pathogens.</title>
        <authorList>
            <person name="Mixao V."/>
            <person name="Ksiezopolska E."/>
            <person name="Saus E."/>
            <person name="Boekhout T."/>
            <person name="Gacser A."/>
            <person name="Gabaldon T."/>
        </authorList>
    </citation>
    <scope>NUCLEOTIDE SEQUENCE [LARGE SCALE GENOMIC DNA]</scope>
    <source>
        <strain evidence="12 13">BP57</strain>
    </source>
</reference>
<evidence type="ECO:0000256" key="2">
    <source>
        <dbReference type="ARBA" id="ARBA00004141"/>
    </source>
</evidence>
<evidence type="ECO:0000256" key="5">
    <source>
        <dbReference type="ARBA" id="ARBA00022448"/>
    </source>
</evidence>
<dbReference type="GO" id="GO:0055085">
    <property type="term" value="P:transmembrane transport"/>
    <property type="evidence" value="ECO:0007669"/>
    <property type="project" value="InterPro"/>
</dbReference>
<dbReference type="InterPro" id="IPR018108">
    <property type="entry name" value="MCP_transmembrane"/>
</dbReference>
<dbReference type="SUPFAM" id="SSF103506">
    <property type="entry name" value="Mitochondrial carrier"/>
    <property type="match status" value="1"/>
</dbReference>
<comment type="subcellular location">
    <subcellularLocation>
        <location evidence="2">Membrane</location>
        <topology evidence="2">Multi-pass membrane protein</topology>
    </subcellularLocation>
</comment>
<comment type="caution">
    <text evidence="12">The sequence shown here is derived from an EMBL/GenBank/DDBJ whole genome shotgun (WGS) entry which is preliminary data.</text>
</comment>
<evidence type="ECO:0000256" key="4">
    <source>
        <dbReference type="ARBA" id="ARBA00021935"/>
    </source>
</evidence>
<dbReference type="Pfam" id="PF00153">
    <property type="entry name" value="Mito_carr"/>
    <property type="match status" value="3"/>
</dbReference>
<dbReference type="PANTHER" id="PTHR45683">
    <property type="entry name" value="MITOCHONDRIAL NICOTINAMIDE ADENINE DINUCLEOTIDE TRANSPORTER 1-RELATED-RELATED"/>
    <property type="match status" value="1"/>
</dbReference>
<gene>
    <name evidence="12" type="ORF">I9W82_004340</name>
</gene>
<dbReference type="GeneID" id="93652969"/>
<evidence type="ECO:0000313" key="12">
    <source>
        <dbReference type="EMBL" id="KAG5418011.1"/>
    </source>
</evidence>
<evidence type="ECO:0000313" key="13">
    <source>
        <dbReference type="Proteomes" id="UP000669133"/>
    </source>
</evidence>
<evidence type="ECO:0000256" key="11">
    <source>
        <dbReference type="RuleBase" id="RU000488"/>
    </source>
</evidence>
<name>A0A8H8DBQ8_9ASCO</name>
<evidence type="ECO:0000256" key="10">
    <source>
        <dbReference type="PROSITE-ProRule" id="PRU00282"/>
    </source>
</evidence>
<dbReference type="Proteomes" id="UP000669133">
    <property type="component" value="Unassembled WGS sequence"/>
</dbReference>
<dbReference type="GO" id="GO:0016020">
    <property type="term" value="C:membrane"/>
    <property type="evidence" value="ECO:0007669"/>
    <property type="project" value="UniProtKB-SubCell"/>
</dbReference>
<dbReference type="Gene3D" id="1.50.40.10">
    <property type="entry name" value="Mitochondrial carrier domain"/>
    <property type="match status" value="1"/>
</dbReference>
<protein>
    <recommendedName>
        <fullName evidence="4">Mitochondrial thiamine pyrophosphate carrier 1</fullName>
    </recommendedName>
</protein>
<keyword evidence="5 11" id="KW-0813">Transport</keyword>
<evidence type="ECO:0000256" key="8">
    <source>
        <dbReference type="ARBA" id="ARBA00022989"/>
    </source>
</evidence>
<keyword evidence="8" id="KW-1133">Transmembrane helix</keyword>
<accession>A0A8H8DBQ8</accession>